<keyword evidence="15" id="KW-1185">Reference proteome</keyword>
<dbReference type="EMBL" id="FN649731">
    <property type="protein sequence ID" value="CBJ32849.1"/>
    <property type="molecule type" value="Genomic_DNA"/>
</dbReference>
<comment type="cofactor">
    <cofactor evidence="1">
        <name>heme b</name>
        <dbReference type="ChEBI" id="CHEBI:60344"/>
    </cofactor>
</comment>
<dbReference type="SMART" id="SM00665">
    <property type="entry name" value="B561"/>
    <property type="match status" value="1"/>
</dbReference>
<evidence type="ECO:0000259" key="13">
    <source>
        <dbReference type="PROSITE" id="PS50939"/>
    </source>
</evidence>
<gene>
    <name evidence="14" type="ORF">Esi_0380_0014</name>
</gene>
<dbReference type="OMA" id="KERNGWP"/>
<dbReference type="OrthoDB" id="432881at2759"/>
<dbReference type="InterPro" id="IPR045150">
    <property type="entry name" value="CYB561D1/2"/>
</dbReference>
<keyword evidence="6" id="KW-0479">Metal-binding</keyword>
<keyword evidence="5 11" id="KW-0812">Transmembrane</keyword>
<dbReference type="Gene3D" id="1.20.120.1770">
    <property type="match status" value="1"/>
</dbReference>
<dbReference type="Proteomes" id="UP000002630">
    <property type="component" value="Linkage Group LG06"/>
</dbReference>
<dbReference type="GO" id="GO:0140575">
    <property type="term" value="F:transmembrane monodehydroascorbate reductase activity"/>
    <property type="evidence" value="ECO:0007669"/>
    <property type="project" value="InterPro"/>
</dbReference>
<dbReference type="PANTHER" id="PTHR15422">
    <property type="entry name" value="OS05G0565100 PROTEIN"/>
    <property type="match status" value="1"/>
</dbReference>
<keyword evidence="4" id="KW-0349">Heme</keyword>
<reference evidence="14 15" key="1">
    <citation type="journal article" date="2010" name="Nature">
        <title>The Ectocarpus genome and the independent evolution of multicellularity in brown algae.</title>
        <authorList>
            <person name="Cock J.M."/>
            <person name="Sterck L."/>
            <person name="Rouze P."/>
            <person name="Scornet D."/>
            <person name="Allen A.E."/>
            <person name="Amoutzias G."/>
            <person name="Anthouard V."/>
            <person name="Artiguenave F."/>
            <person name="Aury J.M."/>
            <person name="Badger J.H."/>
            <person name="Beszteri B."/>
            <person name="Billiau K."/>
            <person name="Bonnet E."/>
            <person name="Bothwell J.H."/>
            <person name="Bowler C."/>
            <person name="Boyen C."/>
            <person name="Brownlee C."/>
            <person name="Carrano C.J."/>
            <person name="Charrier B."/>
            <person name="Cho G.Y."/>
            <person name="Coelho S.M."/>
            <person name="Collen J."/>
            <person name="Corre E."/>
            <person name="Da Silva C."/>
            <person name="Delage L."/>
            <person name="Delaroque N."/>
            <person name="Dittami S.M."/>
            <person name="Doulbeau S."/>
            <person name="Elias M."/>
            <person name="Farnham G."/>
            <person name="Gachon C.M."/>
            <person name="Gschloessl B."/>
            <person name="Heesch S."/>
            <person name="Jabbari K."/>
            <person name="Jubin C."/>
            <person name="Kawai H."/>
            <person name="Kimura K."/>
            <person name="Kloareg B."/>
            <person name="Kupper F.C."/>
            <person name="Lang D."/>
            <person name="Le Bail A."/>
            <person name="Leblanc C."/>
            <person name="Lerouge P."/>
            <person name="Lohr M."/>
            <person name="Lopez P.J."/>
            <person name="Martens C."/>
            <person name="Maumus F."/>
            <person name="Michel G."/>
            <person name="Miranda-Saavedra D."/>
            <person name="Morales J."/>
            <person name="Moreau H."/>
            <person name="Motomura T."/>
            <person name="Nagasato C."/>
            <person name="Napoli C.A."/>
            <person name="Nelson D.R."/>
            <person name="Nyvall-Collen P."/>
            <person name="Peters A.F."/>
            <person name="Pommier C."/>
            <person name="Potin P."/>
            <person name="Poulain J."/>
            <person name="Quesneville H."/>
            <person name="Read B."/>
            <person name="Rensing S.A."/>
            <person name="Ritter A."/>
            <person name="Rousvoal S."/>
            <person name="Samanta M."/>
            <person name="Samson G."/>
            <person name="Schroeder D.C."/>
            <person name="Segurens B."/>
            <person name="Strittmatter M."/>
            <person name="Tonon T."/>
            <person name="Tregear J.W."/>
            <person name="Valentin K."/>
            <person name="von Dassow P."/>
            <person name="Yamagishi T."/>
            <person name="Van de Peer Y."/>
            <person name="Wincker P."/>
        </authorList>
    </citation>
    <scope>NUCLEOTIDE SEQUENCE [LARGE SCALE GENOMIC DNA]</scope>
    <source>
        <strain evidence="15">Ec32 / CCAP1310/4</strain>
    </source>
</reference>
<evidence type="ECO:0000256" key="1">
    <source>
        <dbReference type="ARBA" id="ARBA00001970"/>
    </source>
</evidence>
<dbReference type="AlphaFoldDB" id="D7FZP2"/>
<evidence type="ECO:0000256" key="9">
    <source>
        <dbReference type="ARBA" id="ARBA00023004"/>
    </source>
</evidence>
<proteinExistence type="predicted"/>
<protein>
    <submittedName>
        <fullName evidence="14">Cytochrome b-561 domain containing 2</fullName>
    </submittedName>
</protein>
<sequence length="203" mass="21334">MIGMMTTVLGLGLALFISIEAYSQGGLFAWHPFLMSFGALGLPTAGIQAVRSRHAVGGMAPKTQRVQLHSALSNLALASMLGGLYAIYTNKEKMGKNHWTSWHSWAGVLALALWVGNVALAGANTADLEKRRLLFLWKSRNHRWAGKAAFCAGLGAVVLGLHSGWGLRSLGGERGAWALTAGVLGVFVGIVASGGEAQAPKKA</sequence>
<dbReference type="PANTHER" id="PTHR15422:SF45">
    <property type="entry name" value="CYTOCHROME B561 DOMAIN-CONTAINING PROTEIN"/>
    <property type="match status" value="1"/>
</dbReference>
<evidence type="ECO:0000256" key="4">
    <source>
        <dbReference type="ARBA" id="ARBA00022617"/>
    </source>
</evidence>
<dbReference type="PROSITE" id="PS50939">
    <property type="entry name" value="CYTOCHROME_B561"/>
    <property type="match status" value="1"/>
</dbReference>
<dbReference type="GO" id="GO:0016020">
    <property type="term" value="C:membrane"/>
    <property type="evidence" value="ECO:0007669"/>
    <property type="project" value="UniProtKB-SubCell"/>
</dbReference>
<dbReference type="Pfam" id="PF03188">
    <property type="entry name" value="Cytochrom_B561"/>
    <property type="match status" value="1"/>
</dbReference>
<evidence type="ECO:0000256" key="6">
    <source>
        <dbReference type="ARBA" id="ARBA00022723"/>
    </source>
</evidence>
<accession>D7FZP2</accession>
<feature type="transmembrane region" description="Helical" evidence="11">
    <location>
        <begin position="31"/>
        <end position="50"/>
    </location>
</feature>
<feature type="transmembrane region" description="Helical" evidence="11">
    <location>
        <begin position="144"/>
        <end position="165"/>
    </location>
</feature>
<dbReference type="eggNOG" id="ENOG502SDR0">
    <property type="taxonomic scope" value="Eukaryota"/>
</dbReference>
<dbReference type="EMBL" id="FN648576">
    <property type="protein sequence ID" value="CBJ32849.1"/>
    <property type="molecule type" value="Genomic_DNA"/>
</dbReference>
<evidence type="ECO:0000256" key="2">
    <source>
        <dbReference type="ARBA" id="ARBA00004141"/>
    </source>
</evidence>
<evidence type="ECO:0000256" key="5">
    <source>
        <dbReference type="ARBA" id="ARBA00022692"/>
    </source>
</evidence>
<comment type="subcellular location">
    <subcellularLocation>
        <location evidence="2">Membrane</location>
        <topology evidence="2">Multi-pass membrane protein</topology>
    </subcellularLocation>
</comment>
<evidence type="ECO:0000256" key="8">
    <source>
        <dbReference type="ARBA" id="ARBA00022989"/>
    </source>
</evidence>
<keyword evidence="3" id="KW-0813">Transport</keyword>
<evidence type="ECO:0000256" key="11">
    <source>
        <dbReference type="SAM" id="Phobius"/>
    </source>
</evidence>
<keyword evidence="9" id="KW-0408">Iron</keyword>
<feature type="transmembrane region" description="Helical" evidence="11">
    <location>
        <begin position="71"/>
        <end position="90"/>
    </location>
</feature>
<feature type="domain" description="Cytochrome b561" evidence="13">
    <location>
        <begin position="1"/>
        <end position="200"/>
    </location>
</feature>
<evidence type="ECO:0000256" key="7">
    <source>
        <dbReference type="ARBA" id="ARBA00022982"/>
    </source>
</evidence>
<evidence type="ECO:0000313" key="14">
    <source>
        <dbReference type="EMBL" id="CBJ32849.1"/>
    </source>
</evidence>
<evidence type="ECO:0000256" key="3">
    <source>
        <dbReference type="ARBA" id="ARBA00022448"/>
    </source>
</evidence>
<organism evidence="14 15">
    <name type="scientific">Ectocarpus siliculosus</name>
    <name type="common">Brown alga</name>
    <name type="synonym">Conferva siliculosa</name>
    <dbReference type="NCBI Taxonomy" id="2880"/>
    <lineage>
        <taxon>Eukaryota</taxon>
        <taxon>Sar</taxon>
        <taxon>Stramenopiles</taxon>
        <taxon>Ochrophyta</taxon>
        <taxon>PX clade</taxon>
        <taxon>Phaeophyceae</taxon>
        <taxon>Ectocarpales</taxon>
        <taxon>Ectocarpaceae</taxon>
        <taxon>Ectocarpus</taxon>
    </lineage>
</organism>
<feature type="transmembrane region" description="Helical" evidence="11">
    <location>
        <begin position="102"/>
        <end position="123"/>
    </location>
</feature>
<feature type="signal peptide" evidence="12">
    <location>
        <begin position="1"/>
        <end position="21"/>
    </location>
</feature>
<dbReference type="InterPro" id="IPR006593">
    <property type="entry name" value="Cyt_b561/ferric_Rdtase_TM"/>
</dbReference>
<evidence type="ECO:0000256" key="10">
    <source>
        <dbReference type="ARBA" id="ARBA00023136"/>
    </source>
</evidence>
<name>D7FZP2_ECTSI</name>
<feature type="chain" id="PRO_5003095636" evidence="12">
    <location>
        <begin position="22"/>
        <end position="203"/>
    </location>
</feature>
<keyword evidence="10 11" id="KW-0472">Membrane</keyword>
<evidence type="ECO:0000256" key="12">
    <source>
        <dbReference type="SAM" id="SignalP"/>
    </source>
</evidence>
<keyword evidence="12" id="KW-0732">Signal</keyword>
<keyword evidence="7" id="KW-0249">Electron transport</keyword>
<keyword evidence="8 11" id="KW-1133">Transmembrane helix</keyword>
<dbReference type="GO" id="GO:0046872">
    <property type="term" value="F:metal ion binding"/>
    <property type="evidence" value="ECO:0007669"/>
    <property type="project" value="UniProtKB-KW"/>
</dbReference>
<feature type="transmembrane region" description="Helical" evidence="11">
    <location>
        <begin position="177"/>
        <end position="195"/>
    </location>
</feature>
<evidence type="ECO:0000313" key="15">
    <source>
        <dbReference type="Proteomes" id="UP000002630"/>
    </source>
</evidence>
<dbReference type="InParanoid" id="D7FZP2"/>